<dbReference type="Proteomes" id="UP001153328">
    <property type="component" value="Unassembled WGS sequence"/>
</dbReference>
<comment type="caution">
    <text evidence="3">The sequence shown here is derived from an EMBL/GenBank/DDBJ whole genome shotgun (WGS) entry which is preliminary data.</text>
</comment>
<dbReference type="AlphaFoldDB" id="A0A9W4H2I6"/>
<dbReference type="RefSeq" id="WP_205048226.1">
    <property type="nucleotide sequence ID" value="NZ_CAJVAX010000018.1"/>
</dbReference>
<dbReference type="Pfam" id="PF01370">
    <property type="entry name" value="Epimerase"/>
    <property type="match status" value="1"/>
</dbReference>
<reference evidence="3" key="1">
    <citation type="submission" date="2021-06" db="EMBL/GenBank/DDBJ databases">
        <authorList>
            <person name="Arsene-Ploetze F."/>
        </authorList>
    </citation>
    <scope>NUCLEOTIDE SEQUENCE</scope>
    <source>
        <strain evidence="3">SBRY1</strain>
    </source>
</reference>
<evidence type="ECO:0000313" key="4">
    <source>
        <dbReference type="Proteomes" id="UP001153328"/>
    </source>
</evidence>
<evidence type="ECO:0000313" key="3">
    <source>
        <dbReference type="EMBL" id="CAG7645670.1"/>
    </source>
</evidence>
<organism evidence="3 4">
    <name type="scientific">Actinacidiphila bryophytorum</name>
    <dbReference type="NCBI Taxonomy" id="1436133"/>
    <lineage>
        <taxon>Bacteria</taxon>
        <taxon>Bacillati</taxon>
        <taxon>Actinomycetota</taxon>
        <taxon>Actinomycetes</taxon>
        <taxon>Kitasatosporales</taxon>
        <taxon>Streptomycetaceae</taxon>
        <taxon>Actinacidiphila</taxon>
    </lineage>
</organism>
<gene>
    <name evidence="3" type="ORF">SBRY_40217</name>
</gene>
<keyword evidence="4" id="KW-1185">Reference proteome</keyword>
<protein>
    <submittedName>
        <fullName evidence="3">UDP-glucose 4-epimerase</fullName>
    </submittedName>
</protein>
<dbReference type="PANTHER" id="PTHR43000">
    <property type="entry name" value="DTDP-D-GLUCOSE 4,6-DEHYDRATASE-RELATED"/>
    <property type="match status" value="1"/>
</dbReference>
<evidence type="ECO:0000259" key="2">
    <source>
        <dbReference type="Pfam" id="PF01370"/>
    </source>
</evidence>
<proteinExistence type="inferred from homology"/>
<accession>A0A9W4H2I6</accession>
<dbReference type="InterPro" id="IPR036291">
    <property type="entry name" value="NAD(P)-bd_dom_sf"/>
</dbReference>
<comment type="similarity">
    <text evidence="1">Belongs to the NAD(P)-dependent epimerase/dehydratase family.</text>
</comment>
<dbReference type="Gene3D" id="3.40.50.720">
    <property type="entry name" value="NAD(P)-binding Rossmann-like Domain"/>
    <property type="match status" value="1"/>
</dbReference>
<feature type="domain" description="NAD-dependent epimerase/dehydratase" evidence="2">
    <location>
        <begin position="2"/>
        <end position="253"/>
    </location>
</feature>
<dbReference type="EMBL" id="CAJVAX010000018">
    <property type="protein sequence ID" value="CAG7645670.1"/>
    <property type="molecule type" value="Genomic_DNA"/>
</dbReference>
<dbReference type="SUPFAM" id="SSF51735">
    <property type="entry name" value="NAD(P)-binding Rossmann-fold domains"/>
    <property type="match status" value="1"/>
</dbReference>
<dbReference type="InterPro" id="IPR001509">
    <property type="entry name" value="Epimerase_deHydtase"/>
</dbReference>
<name>A0A9W4H2I6_9ACTN</name>
<evidence type="ECO:0000256" key="1">
    <source>
        <dbReference type="ARBA" id="ARBA00007637"/>
    </source>
</evidence>
<sequence>MILITGGLGFIGTHTARALLDLGESCVLVQRRAATAVPAVLAAEHGTRLFVEQADLADPAERGRLREIGARHGVTGVVHLAGSAPWPPAPGDPVDAARTALDSLFAVVQAAAEWKAERVVVASTIGVYGGVEATGGPLGEDLPLPMTAGHVIPAFKKVGELLTGHLAAATGLDLVNARISAVWGPFGRPASVFFAAPQLVHAAARGTAPDLSDLYAPAYADQGTDLIYAGDCGTALAMLQLAPRLDHRTYNVASGRVTTNAEIAAALAELAPGTPIDLPPGRAPQAPEDICLDITRLRQDTGYAPRYGTARAVADYLGWLRAGNAR</sequence>